<comment type="caution">
    <text evidence="3">The sequence shown here is derived from an EMBL/GenBank/DDBJ whole genome shotgun (WGS) entry which is preliminary data.</text>
</comment>
<feature type="region of interest" description="Disordered" evidence="1">
    <location>
        <begin position="1"/>
        <end position="20"/>
    </location>
</feature>
<feature type="domain" description="DOP1-like TPR" evidence="2">
    <location>
        <begin position="25"/>
        <end position="102"/>
    </location>
</feature>
<dbReference type="GO" id="GO:0005768">
    <property type="term" value="C:endosome"/>
    <property type="evidence" value="ECO:0007669"/>
    <property type="project" value="TreeGrafter"/>
</dbReference>
<dbReference type="Proteomes" id="UP000823561">
    <property type="component" value="Chromosome 3"/>
</dbReference>
<dbReference type="Pfam" id="PF24601">
    <property type="entry name" value="TPR_DOP1"/>
    <property type="match status" value="1"/>
</dbReference>
<dbReference type="GO" id="GO:0005829">
    <property type="term" value="C:cytosol"/>
    <property type="evidence" value="ECO:0007669"/>
    <property type="project" value="GOC"/>
</dbReference>
<name>A0AAV6H968_9TELE</name>
<dbReference type="PANTHER" id="PTHR14042">
    <property type="entry name" value="DOPEY-RELATED"/>
    <property type="match status" value="1"/>
</dbReference>
<gene>
    <name evidence="3" type="ORF">AALO_G00046810</name>
</gene>
<organism evidence="3 4">
    <name type="scientific">Alosa alosa</name>
    <name type="common">allis shad</name>
    <dbReference type="NCBI Taxonomy" id="278164"/>
    <lineage>
        <taxon>Eukaryota</taxon>
        <taxon>Metazoa</taxon>
        <taxon>Chordata</taxon>
        <taxon>Craniata</taxon>
        <taxon>Vertebrata</taxon>
        <taxon>Euteleostomi</taxon>
        <taxon>Actinopterygii</taxon>
        <taxon>Neopterygii</taxon>
        <taxon>Teleostei</taxon>
        <taxon>Clupei</taxon>
        <taxon>Clupeiformes</taxon>
        <taxon>Clupeoidei</taxon>
        <taxon>Clupeidae</taxon>
        <taxon>Alosa</taxon>
    </lineage>
</organism>
<accession>A0AAV6H968</accession>
<dbReference type="EMBL" id="JADWDJ010000003">
    <property type="protein sequence ID" value="KAG5283848.1"/>
    <property type="molecule type" value="Genomic_DNA"/>
</dbReference>
<dbReference type="AlphaFoldDB" id="A0AAV6H968"/>
<sequence>MPRLKSIQGRGGRALQGRAGTVPPAWLEPLGRCCPSSTPSASPPASLLSQMCRNLDELVKAHEHDGVKSTQSSSLKKENIAPDYPLTLLEGITDITHYCLLENKKSSQGGDAADM</sequence>
<reference evidence="3" key="1">
    <citation type="submission" date="2020-10" db="EMBL/GenBank/DDBJ databases">
        <title>Chromosome-scale genome assembly of the Allis shad, Alosa alosa.</title>
        <authorList>
            <person name="Margot Z."/>
            <person name="Christophe K."/>
            <person name="Cabau C."/>
            <person name="Louis A."/>
            <person name="Berthelot C."/>
            <person name="Parey E."/>
            <person name="Roest Crollius H."/>
            <person name="Montfort J."/>
            <person name="Robinson-Rechavi M."/>
            <person name="Bucao C."/>
            <person name="Bouchez O."/>
            <person name="Gislard M."/>
            <person name="Lluch J."/>
            <person name="Milhes M."/>
            <person name="Lampietro C."/>
            <person name="Lopez Roques C."/>
            <person name="Donnadieu C."/>
            <person name="Braasch I."/>
            <person name="Desvignes T."/>
            <person name="Postlethwait J."/>
            <person name="Bobe J."/>
            <person name="Guiguen Y."/>
        </authorList>
    </citation>
    <scope>NUCLEOTIDE SEQUENCE</scope>
    <source>
        <strain evidence="3">M-15738</strain>
        <tissue evidence="3">Blood</tissue>
    </source>
</reference>
<dbReference type="GO" id="GO:0006895">
    <property type="term" value="P:Golgi to endosome transport"/>
    <property type="evidence" value="ECO:0007669"/>
    <property type="project" value="InterPro"/>
</dbReference>
<evidence type="ECO:0000313" key="4">
    <source>
        <dbReference type="Proteomes" id="UP000823561"/>
    </source>
</evidence>
<evidence type="ECO:0000256" key="1">
    <source>
        <dbReference type="SAM" id="MobiDB-lite"/>
    </source>
</evidence>
<protein>
    <recommendedName>
        <fullName evidence="2">DOP1-like TPR domain-containing protein</fullName>
    </recommendedName>
</protein>
<dbReference type="GO" id="GO:0005802">
    <property type="term" value="C:trans-Golgi network"/>
    <property type="evidence" value="ECO:0007669"/>
    <property type="project" value="TreeGrafter"/>
</dbReference>
<dbReference type="InterPro" id="IPR056459">
    <property type="entry name" value="TPR_DOP1"/>
</dbReference>
<proteinExistence type="predicted"/>
<dbReference type="InterPro" id="IPR040314">
    <property type="entry name" value="DOP1"/>
</dbReference>
<keyword evidence="4" id="KW-1185">Reference proteome</keyword>
<dbReference type="PANTHER" id="PTHR14042:SF23">
    <property type="entry name" value="PROTEIN DOPEY-2"/>
    <property type="match status" value="1"/>
</dbReference>
<evidence type="ECO:0000259" key="2">
    <source>
        <dbReference type="Pfam" id="PF24601"/>
    </source>
</evidence>
<evidence type="ECO:0000313" key="3">
    <source>
        <dbReference type="EMBL" id="KAG5283848.1"/>
    </source>
</evidence>